<protein>
    <submittedName>
        <fullName evidence="3">Glycosyltransferase</fullName>
    </submittedName>
</protein>
<keyword evidence="2" id="KW-0808">Transferase</keyword>
<reference evidence="3 4" key="1">
    <citation type="submission" date="2024-03" db="EMBL/GenBank/DDBJ databases">
        <title>Aquirufa genome sequencing.</title>
        <authorList>
            <person name="Pitt A."/>
            <person name="Hahn M.W."/>
        </authorList>
    </citation>
    <scope>NUCLEOTIDE SEQUENCE [LARGE SCALE GENOMIC DNA]</scope>
    <source>
        <strain evidence="3 4">KTFRIE-69F</strain>
    </source>
</reference>
<gene>
    <name evidence="3" type="ORF">SKC35_08845</name>
</gene>
<dbReference type="PANTHER" id="PTHR48043:SF68">
    <property type="entry name" value="GLUCURONOSYLTRANSFERASE"/>
    <property type="match status" value="1"/>
</dbReference>
<comment type="caution">
    <text evidence="3">The sequence shown here is derived from an EMBL/GenBank/DDBJ whole genome shotgun (WGS) entry which is preliminary data.</text>
</comment>
<accession>A0ABW6D6V7</accession>
<sequence length="443" mass="52001">MTKIKIICIIENSISHLNPVFNLFHALLRRGNDLDPYFISHISFQSSIEENGFHFIECKSLNFGLENHEIFCQNYLQKLHFCLNENNFENRRIDLLEHIEKIRPDYVFVDSMLWGDQVVLEKIKSAKLDFKIKGIQTLFNADFSTKNLPLHSRFVPTSFDLVGRMTITLVWLRYWIIKFVRNTVYQFKFLGYTEFRKIKTQLKEINKTRKVKLKINKWNSFSPRLSTIETILLLPKSVEFSSEGSSLIKHLGYFENPVLNSDEANLFLRNSIKYEKVILLSQGTLQRELNSDLNSFYQKFLELVKWYPTYYFIASFDQTFLESTDLSAYANLYATHFLPQRSLLPQVDLFISHGGANSILESILAECPILITLNNSIFDQNGNAARIKYHGCGEFVDFNQPLNEWTNKMDLLIQQSNSYKIRIQHLKKKIQEEVYDIENLLFA</sequence>
<dbReference type="Gene3D" id="3.40.50.2000">
    <property type="entry name" value="Glycogen Phosphorylase B"/>
    <property type="match status" value="3"/>
</dbReference>
<evidence type="ECO:0000313" key="3">
    <source>
        <dbReference type="EMBL" id="MFD3293790.1"/>
    </source>
</evidence>
<evidence type="ECO:0000313" key="4">
    <source>
        <dbReference type="Proteomes" id="UP001598112"/>
    </source>
</evidence>
<name>A0ABW6D6V7_9BACT</name>
<proteinExistence type="predicted"/>
<dbReference type="SUPFAM" id="SSF53756">
    <property type="entry name" value="UDP-Glycosyltransferase/glycogen phosphorylase"/>
    <property type="match status" value="1"/>
</dbReference>
<dbReference type="Proteomes" id="UP001598112">
    <property type="component" value="Unassembled WGS sequence"/>
</dbReference>
<evidence type="ECO:0000256" key="1">
    <source>
        <dbReference type="ARBA" id="ARBA00022676"/>
    </source>
</evidence>
<dbReference type="InterPro" id="IPR050271">
    <property type="entry name" value="UDP-glycosyltransferase"/>
</dbReference>
<keyword evidence="1" id="KW-0328">Glycosyltransferase</keyword>
<dbReference type="EMBL" id="JBBKXY010000003">
    <property type="protein sequence ID" value="MFD3293790.1"/>
    <property type="molecule type" value="Genomic_DNA"/>
</dbReference>
<dbReference type="RefSeq" id="WP_377979045.1">
    <property type="nucleotide sequence ID" value="NZ_JBBKXY010000003.1"/>
</dbReference>
<dbReference type="Pfam" id="PF00201">
    <property type="entry name" value="UDPGT"/>
    <property type="match status" value="1"/>
</dbReference>
<keyword evidence="4" id="KW-1185">Reference proteome</keyword>
<organism evidence="3 4">
    <name type="scientific">Aquirufa originis</name>
    <dbReference type="NCBI Taxonomy" id="3096514"/>
    <lineage>
        <taxon>Bacteria</taxon>
        <taxon>Pseudomonadati</taxon>
        <taxon>Bacteroidota</taxon>
        <taxon>Cytophagia</taxon>
        <taxon>Cytophagales</taxon>
        <taxon>Flectobacillaceae</taxon>
        <taxon>Aquirufa</taxon>
    </lineage>
</organism>
<evidence type="ECO:0000256" key="2">
    <source>
        <dbReference type="ARBA" id="ARBA00022679"/>
    </source>
</evidence>
<dbReference type="InterPro" id="IPR002213">
    <property type="entry name" value="UDP_glucos_trans"/>
</dbReference>
<dbReference type="PANTHER" id="PTHR48043">
    <property type="entry name" value="EG:EG0003.4 PROTEIN-RELATED"/>
    <property type="match status" value="1"/>
</dbReference>